<feature type="transmembrane region" description="Helical" evidence="9">
    <location>
        <begin position="179"/>
        <end position="197"/>
    </location>
</feature>
<dbReference type="InterPro" id="IPR036640">
    <property type="entry name" value="ABC1_TM_sf"/>
</dbReference>
<dbReference type="InterPro" id="IPR011527">
    <property type="entry name" value="ABC1_TM_dom"/>
</dbReference>
<gene>
    <name evidence="12" type="ORF">KEU06_26460</name>
</gene>
<keyword evidence="3" id="KW-0813">Transport</keyword>
<dbReference type="PANTHER" id="PTHR24221">
    <property type="entry name" value="ATP-BINDING CASSETTE SUB-FAMILY B"/>
    <property type="match status" value="1"/>
</dbReference>
<dbReference type="PANTHER" id="PTHR24221:SF632">
    <property type="entry name" value="ATP-DEPENDENT LIPID A-CORE FLIPPASE"/>
    <property type="match status" value="1"/>
</dbReference>
<dbReference type="Pfam" id="PF00005">
    <property type="entry name" value="ABC_tran"/>
    <property type="match status" value="1"/>
</dbReference>
<dbReference type="InterPro" id="IPR003593">
    <property type="entry name" value="AAA+_ATPase"/>
</dbReference>
<dbReference type="CDD" id="cd07346">
    <property type="entry name" value="ABC_6TM_exporters"/>
    <property type="match status" value="1"/>
</dbReference>
<feature type="domain" description="ABC transporter" evidence="10">
    <location>
        <begin position="355"/>
        <end position="588"/>
    </location>
</feature>
<comment type="subcellular location">
    <subcellularLocation>
        <location evidence="1">Cell membrane</location>
        <topology evidence="1">Multi-pass membrane protein</topology>
    </subcellularLocation>
</comment>
<dbReference type="GO" id="GO:0005886">
    <property type="term" value="C:plasma membrane"/>
    <property type="evidence" value="ECO:0007669"/>
    <property type="project" value="UniProtKB-SubCell"/>
</dbReference>
<dbReference type="InterPro" id="IPR017871">
    <property type="entry name" value="ABC_transporter-like_CS"/>
</dbReference>
<reference evidence="12" key="1">
    <citation type="submission" date="2021-04" db="EMBL/GenBank/DDBJ databases">
        <title>Pseudaminobacter soli sp. nov., isolated from paddy soil contaminated by heavy metals.</title>
        <authorList>
            <person name="Zhang K."/>
        </authorList>
    </citation>
    <scope>NUCLEOTIDE SEQUENCE</scope>
    <source>
        <strain evidence="12">19-2017</strain>
    </source>
</reference>
<evidence type="ECO:0000256" key="1">
    <source>
        <dbReference type="ARBA" id="ARBA00004651"/>
    </source>
</evidence>
<keyword evidence="4 9" id="KW-0812">Transmembrane</keyword>
<evidence type="ECO:0000256" key="7">
    <source>
        <dbReference type="ARBA" id="ARBA00022989"/>
    </source>
</evidence>
<evidence type="ECO:0000259" key="10">
    <source>
        <dbReference type="PROSITE" id="PS50893"/>
    </source>
</evidence>
<dbReference type="SUPFAM" id="SSF52540">
    <property type="entry name" value="P-loop containing nucleoside triphosphate hydrolases"/>
    <property type="match status" value="1"/>
</dbReference>
<dbReference type="InterPro" id="IPR003439">
    <property type="entry name" value="ABC_transporter-like_ATP-bd"/>
</dbReference>
<feature type="transmembrane region" description="Helical" evidence="9">
    <location>
        <begin position="78"/>
        <end position="95"/>
    </location>
</feature>
<keyword evidence="5" id="KW-0547">Nucleotide-binding</keyword>
<comment type="caution">
    <text evidence="12">The sequence shown here is derived from an EMBL/GenBank/DDBJ whole genome shotgun (WGS) entry which is preliminary data.</text>
</comment>
<dbReference type="RefSeq" id="WP_188257702.1">
    <property type="nucleotide sequence ID" value="NZ_JABVCF010000020.1"/>
</dbReference>
<name>A0A942IBB7_9HYPH</name>
<evidence type="ECO:0000256" key="8">
    <source>
        <dbReference type="ARBA" id="ARBA00023136"/>
    </source>
</evidence>
<dbReference type="InterPro" id="IPR027417">
    <property type="entry name" value="P-loop_NTPase"/>
</dbReference>
<dbReference type="AlphaFoldDB" id="A0A942IBB7"/>
<keyword evidence="8 9" id="KW-0472">Membrane</keyword>
<sequence>MPLQRAYNRRPSPRTAPPFLKGPGRFLAHYVYRRRLSFICLAIMVVAASSCAVAVQYVMKLLVDAMAGPRDSGLAETALMVFIIFIAVESILWRLSGWFGCRTTLAIGVDMRLDLFEFLSGQPMRYFSDNPAGALGQRITSTAGNFGALANTIVWRIVPPSVDFLGAMVVFSIVDWRMAIALAASVLVITLGLIIFGEHGRRHHREYAAHASDACGDLVDIITNMWCVKAFSAQRNEQRRLARIFRREEAAQRTSWMYTEKARLIHDIALWLMAGGMLTWAVQLWRTDSISPGDVVVVSALTFRILHGSRDMALSLVEMVQQFGFIEDTLHVIGQPQTVVDLPGAPALEAQKGAIVFRGVSFGYEDTRDAVHNIDFSIEPGQKVGIVGPSGAGKSTLVHLLQRLYDVHTGEILIDGQNIARIRQDSLREKLAVVPQELVLFHRSVMENIRIARPGARDDEVFAVARAAQCDLFISRLANGYHTLVGERGVKLSGGQRQRIGIARAFLKTSPIIVLDEATSALDTESELKIQNAIVEFRDRTVIAVAHRLSTLNNFDRILVMEHGSIVEDGTAAELRARAGLFERMWRLQANGLALDRAA</sequence>
<evidence type="ECO:0000256" key="2">
    <source>
        <dbReference type="ARBA" id="ARBA00005417"/>
    </source>
</evidence>
<dbReference type="GO" id="GO:0005524">
    <property type="term" value="F:ATP binding"/>
    <property type="evidence" value="ECO:0007669"/>
    <property type="project" value="UniProtKB-KW"/>
</dbReference>
<evidence type="ECO:0000256" key="9">
    <source>
        <dbReference type="SAM" id="Phobius"/>
    </source>
</evidence>
<evidence type="ECO:0000256" key="3">
    <source>
        <dbReference type="ARBA" id="ARBA00022448"/>
    </source>
</evidence>
<evidence type="ECO:0000256" key="6">
    <source>
        <dbReference type="ARBA" id="ARBA00022840"/>
    </source>
</evidence>
<keyword evidence="6 12" id="KW-0067">ATP-binding</keyword>
<dbReference type="Gene3D" id="1.20.1560.10">
    <property type="entry name" value="ABC transporter type 1, transmembrane domain"/>
    <property type="match status" value="1"/>
</dbReference>
<dbReference type="SUPFAM" id="SSF90123">
    <property type="entry name" value="ABC transporter transmembrane region"/>
    <property type="match status" value="1"/>
</dbReference>
<comment type="similarity">
    <text evidence="2">Belongs to the ABC transporter superfamily.</text>
</comment>
<evidence type="ECO:0000259" key="11">
    <source>
        <dbReference type="PROSITE" id="PS50929"/>
    </source>
</evidence>
<keyword evidence="13" id="KW-1185">Reference proteome</keyword>
<dbReference type="Proteomes" id="UP000680348">
    <property type="component" value="Unassembled WGS sequence"/>
</dbReference>
<dbReference type="EMBL" id="JAGWCR010000020">
    <property type="protein sequence ID" value="MBS3652145.1"/>
    <property type="molecule type" value="Genomic_DNA"/>
</dbReference>
<evidence type="ECO:0000256" key="5">
    <source>
        <dbReference type="ARBA" id="ARBA00022741"/>
    </source>
</evidence>
<dbReference type="Pfam" id="PF00664">
    <property type="entry name" value="ABC_membrane"/>
    <property type="match status" value="1"/>
</dbReference>
<dbReference type="Gene3D" id="3.40.50.300">
    <property type="entry name" value="P-loop containing nucleotide triphosphate hydrolases"/>
    <property type="match status" value="1"/>
</dbReference>
<dbReference type="SMART" id="SM00382">
    <property type="entry name" value="AAA"/>
    <property type="match status" value="1"/>
</dbReference>
<dbReference type="PROSITE" id="PS00211">
    <property type="entry name" value="ABC_TRANSPORTER_1"/>
    <property type="match status" value="1"/>
</dbReference>
<feature type="transmembrane region" description="Helical" evidence="9">
    <location>
        <begin position="36"/>
        <end position="58"/>
    </location>
</feature>
<dbReference type="PROSITE" id="PS50929">
    <property type="entry name" value="ABC_TM1F"/>
    <property type="match status" value="1"/>
</dbReference>
<evidence type="ECO:0000313" key="13">
    <source>
        <dbReference type="Proteomes" id="UP000680348"/>
    </source>
</evidence>
<dbReference type="GO" id="GO:0140359">
    <property type="term" value="F:ABC-type transporter activity"/>
    <property type="evidence" value="ECO:0007669"/>
    <property type="project" value="InterPro"/>
</dbReference>
<accession>A0A942IBB7</accession>
<dbReference type="FunFam" id="3.40.50.300:FF:000287">
    <property type="entry name" value="Multidrug ABC transporter ATP-binding protein"/>
    <property type="match status" value="1"/>
</dbReference>
<organism evidence="12 13">
    <name type="scientific">Pseudaminobacter soli</name>
    <name type="common">ex Zhang et al. 2022</name>
    <dbReference type="NCBI Taxonomy" id="2831468"/>
    <lineage>
        <taxon>Bacteria</taxon>
        <taxon>Pseudomonadati</taxon>
        <taxon>Pseudomonadota</taxon>
        <taxon>Alphaproteobacteria</taxon>
        <taxon>Hyphomicrobiales</taxon>
        <taxon>Phyllobacteriaceae</taxon>
        <taxon>Pseudaminobacter</taxon>
    </lineage>
</organism>
<feature type="transmembrane region" description="Helical" evidence="9">
    <location>
        <begin position="264"/>
        <end position="285"/>
    </location>
</feature>
<proteinExistence type="inferred from homology"/>
<dbReference type="InterPro" id="IPR039421">
    <property type="entry name" value="Type_1_exporter"/>
</dbReference>
<dbReference type="GO" id="GO:0016887">
    <property type="term" value="F:ATP hydrolysis activity"/>
    <property type="evidence" value="ECO:0007669"/>
    <property type="project" value="InterPro"/>
</dbReference>
<protein>
    <submittedName>
        <fullName evidence="12">ABC transporter ATP-binding protein</fullName>
    </submittedName>
</protein>
<dbReference type="PROSITE" id="PS50893">
    <property type="entry name" value="ABC_TRANSPORTER_2"/>
    <property type="match status" value="1"/>
</dbReference>
<evidence type="ECO:0000313" key="12">
    <source>
        <dbReference type="EMBL" id="MBS3652145.1"/>
    </source>
</evidence>
<feature type="domain" description="ABC transmembrane type-1" evidence="11">
    <location>
        <begin position="41"/>
        <end position="321"/>
    </location>
</feature>
<feature type="transmembrane region" description="Helical" evidence="9">
    <location>
        <begin position="153"/>
        <end position="173"/>
    </location>
</feature>
<evidence type="ECO:0000256" key="4">
    <source>
        <dbReference type="ARBA" id="ARBA00022692"/>
    </source>
</evidence>
<keyword evidence="7 9" id="KW-1133">Transmembrane helix</keyword>
<dbReference type="GO" id="GO:0034040">
    <property type="term" value="F:ATPase-coupled lipid transmembrane transporter activity"/>
    <property type="evidence" value="ECO:0007669"/>
    <property type="project" value="TreeGrafter"/>
</dbReference>